<dbReference type="InterPro" id="IPR017911">
    <property type="entry name" value="MacB-like_ATP-bd"/>
</dbReference>
<evidence type="ECO:0000259" key="6">
    <source>
        <dbReference type="PROSITE" id="PS50893"/>
    </source>
</evidence>
<keyword evidence="4" id="KW-0067">ATP-binding</keyword>
<evidence type="ECO:0000256" key="1">
    <source>
        <dbReference type="ARBA" id="ARBA00022448"/>
    </source>
</evidence>
<gene>
    <name evidence="7" type="ORF">DK869_05360</name>
</gene>
<accession>A0A318NCW4</accession>
<dbReference type="GO" id="GO:0005524">
    <property type="term" value="F:ATP binding"/>
    <property type="evidence" value="ECO:0007669"/>
    <property type="project" value="UniProtKB-KW"/>
</dbReference>
<keyword evidence="8" id="KW-1185">Reference proteome</keyword>
<dbReference type="CDD" id="cd03255">
    <property type="entry name" value="ABC_MJ0796_LolCDE_FtsE"/>
    <property type="match status" value="1"/>
</dbReference>
<feature type="domain" description="ABC transporter" evidence="6">
    <location>
        <begin position="7"/>
        <end position="229"/>
    </location>
</feature>
<dbReference type="OrthoDB" id="9786950at2"/>
<dbReference type="RefSeq" id="WP_110438956.1">
    <property type="nucleotide sequence ID" value="NZ_CP046393.1"/>
</dbReference>
<dbReference type="GO" id="GO:0089705">
    <property type="term" value="P:protein localization to outer membrane"/>
    <property type="evidence" value="ECO:0007669"/>
    <property type="project" value="TreeGrafter"/>
</dbReference>
<dbReference type="AlphaFoldDB" id="A0A318NCW4"/>
<dbReference type="Pfam" id="PF00005">
    <property type="entry name" value="ABC_tran"/>
    <property type="match status" value="1"/>
</dbReference>
<organism evidence="7 8">
    <name type="scientific">Commensalibacter melissae</name>
    <dbReference type="NCBI Taxonomy" id="2070537"/>
    <lineage>
        <taxon>Bacteria</taxon>
        <taxon>Pseudomonadati</taxon>
        <taxon>Pseudomonadota</taxon>
        <taxon>Alphaproteobacteria</taxon>
        <taxon>Acetobacterales</taxon>
        <taxon>Acetobacteraceae</taxon>
    </lineage>
</organism>
<dbReference type="GO" id="GO:0022857">
    <property type="term" value="F:transmembrane transporter activity"/>
    <property type="evidence" value="ECO:0007669"/>
    <property type="project" value="TreeGrafter"/>
</dbReference>
<evidence type="ECO:0000313" key="8">
    <source>
        <dbReference type="Proteomes" id="UP000247565"/>
    </source>
</evidence>
<keyword evidence="2" id="KW-0997">Cell inner membrane</keyword>
<keyword evidence="3" id="KW-0547">Nucleotide-binding</keyword>
<dbReference type="SMART" id="SM00382">
    <property type="entry name" value="AAA"/>
    <property type="match status" value="1"/>
</dbReference>
<dbReference type="PROSITE" id="PS50893">
    <property type="entry name" value="ABC_TRANSPORTER_2"/>
    <property type="match status" value="1"/>
</dbReference>
<dbReference type="InterPro" id="IPR003439">
    <property type="entry name" value="ABC_transporter-like_ATP-bd"/>
</dbReference>
<dbReference type="Proteomes" id="UP000247565">
    <property type="component" value="Unassembled WGS sequence"/>
</dbReference>
<dbReference type="GO" id="GO:0016887">
    <property type="term" value="F:ATP hydrolysis activity"/>
    <property type="evidence" value="ECO:0007669"/>
    <property type="project" value="InterPro"/>
</dbReference>
<dbReference type="InterPro" id="IPR027417">
    <property type="entry name" value="P-loop_NTPase"/>
</dbReference>
<evidence type="ECO:0000256" key="4">
    <source>
        <dbReference type="ARBA" id="ARBA00022840"/>
    </source>
</evidence>
<sequence length="229" mass="25587">MNNQVVLQLDKISHAYKNGDENLQILHNADFTLNHGEIVALIAPSGTGKSTLLHIAGLLEKPQKGEIIIQDRKSSRLNDRERTQLRLNSIGFVYQFHHLLAEFTALENVLIPQLMARGSKTKAVNIGRDWLKKFGLGHRFDHYPGKLSGGEKQRVAIARALVNSPKILLADEPTGNLDEKNSEHVFNLLLQVVRSEGLTALIVTHNHCLATKMDRIVTLHEGKIIPCHL</sequence>
<evidence type="ECO:0000256" key="5">
    <source>
        <dbReference type="ARBA" id="ARBA00038388"/>
    </source>
</evidence>
<dbReference type="FunFam" id="3.40.50.300:FF:000032">
    <property type="entry name" value="Export ABC transporter ATP-binding protein"/>
    <property type="match status" value="1"/>
</dbReference>
<evidence type="ECO:0000256" key="2">
    <source>
        <dbReference type="ARBA" id="ARBA00022519"/>
    </source>
</evidence>
<dbReference type="PROSITE" id="PS00211">
    <property type="entry name" value="ABC_TRANSPORTER_1"/>
    <property type="match status" value="1"/>
</dbReference>
<keyword evidence="2" id="KW-1003">Cell membrane</keyword>
<dbReference type="InterPro" id="IPR017871">
    <property type="entry name" value="ABC_transporter-like_CS"/>
</dbReference>
<keyword evidence="1" id="KW-0813">Transport</keyword>
<dbReference type="InterPro" id="IPR015854">
    <property type="entry name" value="ABC_transpr_LolD-like"/>
</dbReference>
<dbReference type="InterPro" id="IPR003593">
    <property type="entry name" value="AAA+_ATPase"/>
</dbReference>
<name>A0A318NCW4_9PROT</name>
<dbReference type="GO" id="GO:0005886">
    <property type="term" value="C:plasma membrane"/>
    <property type="evidence" value="ECO:0007669"/>
    <property type="project" value="TreeGrafter"/>
</dbReference>
<keyword evidence="2" id="KW-0472">Membrane</keyword>
<dbReference type="GO" id="GO:0044874">
    <property type="term" value="P:lipoprotein localization to outer membrane"/>
    <property type="evidence" value="ECO:0007669"/>
    <property type="project" value="TreeGrafter"/>
</dbReference>
<dbReference type="EMBL" id="QGLT01000002">
    <property type="protein sequence ID" value="PXZ00816.1"/>
    <property type="molecule type" value="Genomic_DNA"/>
</dbReference>
<proteinExistence type="inferred from homology"/>
<dbReference type="Gene3D" id="3.40.50.300">
    <property type="entry name" value="P-loop containing nucleotide triphosphate hydrolases"/>
    <property type="match status" value="1"/>
</dbReference>
<dbReference type="PANTHER" id="PTHR24220:SF689">
    <property type="entry name" value="LIPOPROTEIN-RELEASING SYSTEM ATP-BINDING PROTEIN LOLD"/>
    <property type="match status" value="1"/>
</dbReference>
<dbReference type="PANTHER" id="PTHR24220">
    <property type="entry name" value="IMPORT ATP-BINDING PROTEIN"/>
    <property type="match status" value="1"/>
</dbReference>
<evidence type="ECO:0000313" key="7">
    <source>
        <dbReference type="EMBL" id="PXZ00816.1"/>
    </source>
</evidence>
<evidence type="ECO:0000256" key="3">
    <source>
        <dbReference type="ARBA" id="ARBA00022741"/>
    </source>
</evidence>
<reference evidence="7 8" key="1">
    <citation type="submission" date="2018-05" db="EMBL/GenBank/DDBJ databases">
        <title>Reference genomes for bee gut microbiota database.</title>
        <authorList>
            <person name="Ellegaard K.M."/>
        </authorList>
    </citation>
    <scope>NUCLEOTIDE SEQUENCE [LARGE SCALE GENOMIC DNA]</scope>
    <source>
        <strain evidence="7 8">ESL0284</strain>
    </source>
</reference>
<dbReference type="SUPFAM" id="SSF52540">
    <property type="entry name" value="P-loop containing nucleoside triphosphate hydrolases"/>
    <property type="match status" value="1"/>
</dbReference>
<comment type="similarity">
    <text evidence="5">Belongs to the ABC transporter superfamily. Macrolide exporter (TC 3.A.1.122) family.</text>
</comment>
<protein>
    <submittedName>
        <fullName evidence="7">ABC transporter</fullName>
    </submittedName>
</protein>
<dbReference type="GO" id="GO:0098796">
    <property type="term" value="C:membrane protein complex"/>
    <property type="evidence" value="ECO:0007669"/>
    <property type="project" value="UniProtKB-ARBA"/>
</dbReference>
<comment type="caution">
    <text evidence="7">The sequence shown here is derived from an EMBL/GenBank/DDBJ whole genome shotgun (WGS) entry which is preliminary data.</text>
</comment>